<reference evidence="6 7" key="1">
    <citation type="submission" date="2019-08" db="EMBL/GenBank/DDBJ databases">
        <title>In-depth cultivation of the pig gut microbiome towards novel bacterial diversity and tailored functional studies.</title>
        <authorList>
            <person name="Wylensek D."/>
            <person name="Hitch T.C.A."/>
            <person name="Clavel T."/>
        </authorList>
    </citation>
    <scope>NUCLEOTIDE SEQUENCE [LARGE SCALE GENOMIC DNA]</scope>
    <source>
        <strain evidence="6 7">WCA-693-APC-MOT-I</strain>
    </source>
</reference>
<dbReference type="NCBIfam" id="TIGR00011">
    <property type="entry name" value="YbaK_EbsC"/>
    <property type="match status" value="1"/>
</dbReference>
<dbReference type="GO" id="GO:0006412">
    <property type="term" value="P:translation"/>
    <property type="evidence" value="ECO:0007669"/>
    <property type="project" value="UniProtKB-KW"/>
</dbReference>
<dbReference type="CDD" id="cd00002">
    <property type="entry name" value="YbaK_deacylase"/>
    <property type="match status" value="1"/>
</dbReference>
<organism evidence="6 7">
    <name type="scientific">Velocimicrobium porci</name>
    <dbReference type="NCBI Taxonomy" id="2606634"/>
    <lineage>
        <taxon>Bacteria</taxon>
        <taxon>Bacillati</taxon>
        <taxon>Bacillota</taxon>
        <taxon>Clostridia</taxon>
        <taxon>Lachnospirales</taxon>
        <taxon>Lachnospiraceae</taxon>
        <taxon>Velocimicrobium</taxon>
    </lineage>
</organism>
<proteinExistence type="inferred from homology"/>
<dbReference type="InterPro" id="IPR004369">
    <property type="entry name" value="Prolyl-tRNA_editing_YbaK/EbsC"/>
</dbReference>
<dbReference type="GO" id="GO:0002161">
    <property type="term" value="F:aminoacyl-tRNA deacylase activity"/>
    <property type="evidence" value="ECO:0007669"/>
    <property type="project" value="InterPro"/>
</dbReference>
<dbReference type="GO" id="GO:0016829">
    <property type="term" value="F:lyase activity"/>
    <property type="evidence" value="ECO:0007669"/>
    <property type="project" value="UniProtKB-KW"/>
</dbReference>
<sequence>MAKNKEVKTNAMRLLDKKKITYETFTYECDEFIDAIHIADLLELPYEKVYKTLVTKGVGNEYYVFVLPIQKELNLKKAAKLAGEKSLSMVHVKDINKITGYIRGGCTAIGMKKQYKTWIDESAESLSWMIVSGGKLGVQIKLQPKDLREAANAVFADITMESTD</sequence>
<dbReference type="PANTHER" id="PTHR30411">
    <property type="entry name" value="CYTOPLASMIC PROTEIN"/>
    <property type="match status" value="1"/>
</dbReference>
<name>A0A6L5XZM5_9FIRM</name>
<dbReference type="InterPro" id="IPR007214">
    <property type="entry name" value="YbaK/aa-tRNA-synth-assoc-dom"/>
</dbReference>
<dbReference type="Pfam" id="PF04073">
    <property type="entry name" value="tRNA_edit"/>
    <property type="match status" value="1"/>
</dbReference>
<comment type="similarity">
    <text evidence="1 4">Belongs to the prolyl-tRNA editing family. YbaK/EbsC subfamily.</text>
</comment>
<dbReference type="PIRSF" id="PIRSF006181">
    <property type="entry name" value="EbsC_YbaK"/>
    <property type="match status" value="1"/>
</dbReference>
<dbReference type="RefSeq" id="WP_154519431.1">
    <property type="nucleotide sequence ID" value="NZ_VUMT01000012.1"/>
</dbReference>
<accession>A0A6L5XZM5</accession>
<dbReference type="Gene3D" id="3.90.960.10">
    <property type="entry name" value="YbaK/aminoacyl-tRNA synthetase-associated domain"/>
    <property type="match status" value="1"/>
</dbReference>
<dbReference type="Proteomes" id="UP000482209">
    <property type="component" value="Unassembled WGS sequence"/>
</dbReference>
<feature type="domain" description="YbaK/aminoacyl-tRNA synthetase-associated" evidence="5">
    <location>
        <begin position="38"/>
        <end position="149"/>
    </location>
</feature>
<evidence type="ECO:0000256" key="2">
    <source>
        <dbReference type="ARBA" id="ARBA00022917"/>
    </source>
</evidence>
<evidence type="ECO:0000313" key="6">
    <source>
        <dbReference type="EMBL" id="MSS64027.1"/>
    </source>
</evidence>
<keyword evidence="7" id="KW-1185">Reference proteome</keyword>
<keyword evidence="2 4" id="KW-0648">Protein biosynthesis</keyword>
<dbReference type="InterPro" id="IPR036754">
    <property type="entry name" value="YbaK/aa-tRNA-synt-asso_dom_sf"/>
</dbReference>
<dbReference type="EC" id="4.2.-.-" evidence="4"/>
<evidence type="ECO:0000313" key="7">
    <source>
        <dbReference type="Proteomes" id="UP000482209"/>
    </source>
</evidence>
<dbReference type="SUPFAM" id="SSF55826">
    <property type="entry name" value="YbaK/ProRS associated domain"/>
    <property type="match status" value="1"/>
</dbReference>
<dbReference type="EMBL" id="VUMT01000012">
    <property type="protein sequence ID" value="MSS64027.1"/>
    <property type="molecule type" value="Genomic_DNA"/>
</dbReference>
<keyword evidence="3 4" id="KW-0456">Lyase</keyword>
<evidence type="ECO:0000256" key="3">
    <source>
        <dbReference type="ARBA" id="ARBA00023239"/>
    </source>
</evidence>
<evidence type="ECO:0000259" key="5">
    <source>
        <dbReference type="Pfam" id="PF04073"/>
    </source>
</evidence>
<evidence type="ECO:0000256" key="1">
    <source>
        <dbReference type="ARBA" id="ARBA00009798"/>
    </source>
</evidence>
<gene>
    <name evidence="6" type="primary">ybaK</name>
    <name evidence="6" type="ORF">FYJ58_09085</name>
</gene>
<protein>
    <recommendedName>
        <fullName evidence="4">Cys-tRNA(Pro)/Cys-tRNA(Cys) deacylase</fullName>
        <ecNumber evidence="4">4.2.-.-</ecNumber>
    </recommendedName>
</protein>
<dbReference type="PANTHER" id="PTHR30411:SF0">
    <property type="entry name" value="CYS-TRNA(PRO)_CYS-TRNA(CYS) DEACYLASE YBAK"/>
    <property type="match status" value="1"/>
</dbReference>
<evidence type="ECO:0000256" key="4">
    <source>
        <dbReference type="PIRNR" id="PIRNR006181"/>
    </source>
</evidence>
<dbReference type="AlphaFoldDB" id="A0A6L5XZM5"/>
<comment type="caution">
    <text evidence="6">The sequence shown here is derived from an EMBL/GenBank/DDBJ whole genome shotgun (WGS) entry which is preliminary data.</text>
</comment>